<feature type="domain" description="DUF6593" evidence="1">
    <location>
        <begin position="14"/>
        <end position="175"/>
    </location>
</feature>
<organism evidence="2 3">
    <name type="scientific">Lactarius akahatsu</name>
    <dbReference type="NCBI Taxonomy" id="416441"/>
    <lineage>
        <taxon>Eukaryota</taxon>
        <taxon>Fungi</taxon>
        <taxon>Dikarya</taxon>
        <taxon>Basidiomycota</taxon>
        <taxon>Agaricomycotina</taxon>
        <taxon>Agaricomycetes</taxon>
        <taxon>Russulales</taxon>
        <taxon>Russulaceae</taxon>
        <taxon>Lactarius</taxon>
    </lineage>
</organism>
<dbReference type="InterPro" id="IPR046528">
    <property type="entry name" value="DUF6593"/>
</dbReference>
<evidence type="ECO:0000259" key="1">
    <source>
        <dbReference type="Pfam" id="PF20236"/>
    </source>
</evidence>
<comment type="caution">
    <text evidence="2">The sequence shown here is derived from an EMBL/GenBank/DDBJ whole genome shotgun (WGS) entry which is preliminary data.</text>
</comment>
<evidence type="ECO:0000313" key="2">
    <source>
        <dbReference type="EMBL" id="KAH8990285.1"/>
    </source>
</evidence>
<proteinExistence type="predicted"/>
<dbReference type="EMBL" id="JAKELL010000031">
    <property type="protein sequence ID" value="KAH8990285.1"/>
    <property type="molecule type" value="Genomic_DNA"/>
</dbReference>
<dbReference type="Pfam" id="PF20236">
    <property type="entry name" value="DUF6593"/>
    <property type="match status" value="1"/>
</dbReference>
<dbReference type="Proteomes" id="UP001201163">
    <property type="component" value="Unassembled WGS sequence"/>
</dbReference>
<protein>
    <recommendedName>
        <fullName evidence="1">DUF6593 domain-containing protein</fullName>
    </recommendedName>
</protein>
<keyword evidence="3" id="KW-1185">Reference proteome</keyword>
<gene>
    <name evidence="2" type="ORF">EDB92DRAFT_1865508</name>
</gene>
<accession>A0AAD4QA55</accession>
<reference evidence="2" key="1">
    <citation type="submission" date="2022-01" db="EMBL/GenBank/DDBJ databases">
        <title>Comparative genomics reveals a dynamic genome evolution in the ectomycorrhizal milk-cap (Lactarius) mushrooms.</title>
        <authorList>
            <consortium name="DOE Joint Genome Institute"/>
            <person name="Lebreton A."/>
            <person name="Tang N."/>
            <person name="Kuo A."/>
            <person name="LaButti K."/>
            <person name="Drula E."/>
            <person name="Barry K."/>
            <person name="Clum A."/>
            <person name="Lipzen A."/>
            <person name="Mousain D."/>
            <person name="Ng V."/>
            <person name="Wang R."/>
            <person name="Wang X."/>
            <person name="Dai Y."/>
            <person name="Henrissat B."/>
            <person name="Grigoriev I.V."/>
            <person name="Guerin-Laguette A."/>
            <person name="Yu F."/>
            <person name="Martin F.M."/>
        </authorList>
    </citation>
    <scope>NUCLEOTIDE SEQUENCE</scope>
    <source>
        <strain evidence="2">QP</strain>
    </source>
</reference>
<dbReference type="AlphaFoldDB" id="A0AAD4QA55"/>
<evidence type="ECO:0000313" key="3">
    <source>
        <dbReference type="Proteomes" id="UP001201163"/>
    </source>
</evidence>
<name>A0AAD4QA55_9AGAM</name>
<sequence>MQGESAISLRFERDNPCNTTIVDHDGNTVYTVATEFPSSGNPETHVHDGIGKLVAKWIWGDARSDLLTIGGRPQTRASAWLKKSFIPFRDDVRFLDDAGTEYTWQNNKPGLALQLFGPQSKTRPVARFIRTYKDYKADRQNPPVVPSTLVLDESVEPIRDFIPVSFLLLERRRRETETATVNRAGSLAVFGQSGGFS</sequence>